<comment type="caution">
    <text evidence="9">The sequence shown here is derived from an EMBL/GenBank/DDBJ whole genome shotgun (WGS) entry which is preliminary data.</text>
</comment>
<evidence type="ECO:0000259" key="7">
    <source>
        <dbReference type="Pfam" id="PF05175"/>
    </source>
</evidence>
<dbReference type="InterPro" id="IPR002052">
    <property type="entry name" value="DNA_methylase_N6_adenine_CS"/>
</dbReference>
<gene>
    <name evidence="6" type="primary">rlmG</name>
    <name evidence="9" type="ORF">I4W93_005900</name>
</gene>
<organism evidence="9 10">
    <name type="scientific">Rheinheimera maricola</name>
    <dbReference type="NCBI Taxonomy" id="2793282"/>
    <lineage>
        <taxon>Bacteria</taxon>
        <taxon>Pseudomonadati</taxon>
        <taxon>Pseudomonadota</taxon>
        <taxon>Gammaproteobacteria</taxon>
        <taxon>Chromatiales</taxon>
        <taxon>Chromatiaceae</taxon>
        <taxon>Rheinheimera</taxon>
    </lineage>
</organism>
<dbReference type="InterPro" id="IPR017237">
    <property type="entry name" value="RLMG"/>
</dbReference>
<keyword evidence="10" id="KW-1185">Reference proteome</keyword>
<accession>A0ABS7X6F2</accession>
<evidence type="ECO:0000256" key="5">
    <source>
        <dbReference type="ARBA" id="ARBA00022691"/>
    </source>
</evidence>
<comment type="subcellular location">
    <subcellularLocation>
        <location evidence="6">Cytoplasm</location>
    </subcellularLocation>
</comment>
<dbReference type="RefSeq" id="WP_205309314.1">
    <property type="nucleotide sequence ID" value="NZ_JAERPS020000002.1"/>
</dbReference>
<keyword evidence="3 6" id="KW-0489">Methyltransferase</keyword>
<evidence type="ECO:0000259" key="8">
    <source>
        <dbReference type="Pfam" id="PF26049"/>
    </source>
</evidence>
<comment type="catalytic activity">
    <reaction evidence="6">
        <text>guanosine(1835) in 23S rRNA + S-adenosyl-L-methionine = N(2)-methylguanosine(1835) in 23S rRNA + S-adenosyl-L-homocysteine + H(+)</text>
        <dbReference type="Rhea" id="RHEA:42744"/>
        <dbReference type="Rhea" id="RHEA-COMP:10217"/>
        <dbReference type="Rhea" id="RHEA-COMP:10218"/>
        <dbReference type="ChEBI" id="CHEBI:15378"/>
        <dbReference type="ChEBI" id="CHEBI:57856"/>
        <dbReference type="ChEBI" id="CHEBI:59789"/>
        <dbReference type="ChEBI" id="CHEBI:74269"/>
        <dbReference type="ChEBI" id="CHEBI:74481"/>
        <dbReference type="EC" id="2.1.1.174"/>
    </reaction>
</comment>
<reference evidence="9 10" key="2">
    <citation type="submission" date="2021-08" db="EMBL/GenBank/DDBJ databases">
        <title>Rheinheimera aquimaris sp. nov., isolated from seawater of the East Sea in Korea.</title>
        <authorList>
            <person name="Kim K.H."/>
            <person name="Wenting R."/>
            <person name="Kim K.R."/>
            <person name="Jeon C.O."/>
        </authorList>
    </citation>
    <scope>NUCLEOTIDE SEQUENCE [LARGE SCALE GENOMIC DNA]</scope>
    <source>
        <strain evidence="9 10">MA-13</strain>
    </source>
</reference>
<evidence type="ECO:0000313" key="9">
    <source>
        <dbReference type="EMBL" id="MBZ9611123.1"/>
    </source>
</evidence>
<dbReference type="InterPro" id="IPR029063">
    <property type="entry name" value="SAM-dependent_MTases_sf"/>
</dbReference>
<dbReference type="PANTHER" id="PTHR47816">
    <property type="entry name" value="RIBOSOMAL RNA SMALL SUBUNIT METHYLTRANSFERASE C"/>
    <property type="match status" value="1"/>
</dbReference>
<evidence type="ECO:0000256" key="3">
    <source>
        <dbReference type="ARBA" id="ARBA00022603"/>
    </source>
</evidence>
<feature type="domain" description="RlmG N-terminal" evidence="8">
    <location>
        <begin position="3"/>
        <end position="188"/>
    </location>
</feature>
<dbReference type="HAMAP" id="MF_01859">
    <property type="entry name" value="23SrRNA_methyltr_G"/>
    <property type="match status" value="1"/>
</dbReference>
<dbReference type="GO" id="GO:0008168">
    <property type="term" value="F:methyltransferase activity"/>
    <property type="evidence" value="ECO:0007669"/>
    <property type="project" value="UniProtKB-KW"/>
</dbReference>
<evidence type="ECO:0000256" key="6">
    <source>
        <dbReference type="HAMAP-Rule" id="MF_01859"/>
    </source>
</evidence>
<keyword evidence="2 6" id="KW-0698">rRNA processing</keyword>
<proteinExistence type="inferred from homology"/>
<dbReference type="InterPro" id="IPR046977">
    <property type="entry name" value="RsmC/RlmG"/>
</dbReference>
<comment type="function">
    <text evidence="6">Specifically methylates the guanine in position 1835 (m2G1835) of 23S rRNA.</text>
</comment>
<keyword evidence="4 6" id="KW-0808">Transferase</keyword>
<dbReference type="Pfam" id="PF26049">
    <property type="entry name" value="RLMG_N"/>
    <property type="match status" value="1"/>
</dbReference>
<keyword evidence="1 6" id="KW-0963">Cytoplasm</keyword>
<name>A0ABS7X6F2_9GAMM</name>
<dbReference type="InterPro" id="IPR058679">
    <property type="entry name" value="RlmG_N"/>
</dbReference>
<dbReference type="Gene3D" id="3.40.50.150">
    <property type="entry name" value="Vaccinia Virus protein VP39"/>
    <property type="match status" value="2"/>
</dbReference>
<evidence type="ECO:0000313" key="10">
    <source>
        <dbReference type="Proteomes" id="UP000663814"/>
    </source>
</evidence>
<evidence type="ECO:0000256" key="2">
    <source>
        <dbReference type="ARBA" id="ARBA00022552"/>
    </source>
</evidence>
<evidence type="ECO:0000256" key="4">
    <source>
        <dbReference type="ARBA" id="ARBA00022679"/>
    </source>
</evidence>
<evidence type="ECO:0000256" key="1">
    <source>
        <dbReference type="ARBA" id="ARBA00022490"/>
    </source>
</evidence>
<sequence length="387" mass="43289">MNTTFTYAQGSLQLQRWPLNQPNSSLQAWDAADELLIQHTFEAAEQFKTQYQREPHLLIINDSYGALSCALAQFQQTQINDSVLAELGTLHNRSQNNLALNNLQQKSSLEEYPDKPDIVLLKLPNNHSYLQYILQQLASTISPDSAVLASAKAKDINRNVLAMFSSTLGPTSASLTVKKCRLVRCQVQLPSLAVSQVQFPLRWPLENSAYTLVNHANVFSREKLDQGARFFLQHLPDIEDGQTIIDLGCGNGVLGLPLLSQAKAIQMLFCDESYMAVDSARQTIAENLPQHLLQCRFIADDCLSQQADKSADVVLCNPPFHQQHAVTSHIASQMFADAKRVLRQGGRLRIVANRHLGYQDLLKRLFGNCRHLSADAKFVILEVIKRS</sequence>
<reference evidence="9 10" key="1">
    <citation type="submission" date="2020-12" db="EMBL/GenBank/DDBJ databases">
        <authorList>
            <person name="Ruan W."/>
            <person name="Khan S.A."/>
            <person name="Jeon C.O."/>
        </authorList>
    </citation>
    <scope>NUCLEOTIDE SEQUENCE [LARGE SCALE GENOMIC DNA]</scope>
    <source>
        <strain evidence="9 10">MA-13</strain>
    </source>
</reference>
<dbReference type="CDD" id="cd02440">
    <property type="entry name" value="AdoMet_MTases"/>
    <property type="match status" value="1"/>
</dbReference>
<keyword evidence="5 6" id="KW-0949">S-adenosyl-L-methionine</keyword>
<dbReference type="PANTHER" id="PTHR47816:SF5">
    <property type="entry name" value="RIBOSOMAL RNA LARGE SUBUNIT METHYLTRANSFERASE G"/>
    <property type="match status" value="1"/>
</dbReference>
<dbReference type="SUPFAM" id="SSF53335">
    <property type="entry name" value="S-adenosyl-L-methionine-dependent methyltransferases"/>
    <property type="match status" value="1"/>
</dbReference>
<dbReference type="EMBL" id="JAERPS020000002">
    <property type="protein sequence ID" value="MBZ9611123.1"/>
    <property type="molecule type" value="Genomic_DNA"/>
</dbReference>
<dbReference type="PIRSF" id="PIRSF037565">
    <property type="entry name" value="RRNA_m2G_Mtase_RsmD_prd"/>
    <property type="match status" value="1"/>
</dbReference>
<dbReference type="EC" id="2.1.1.174" evidence="6"/>
<dbReference type="Pfam" id="PF05175">
    <property type="entry name" value="MTS"/>
    <property type="match status" value="1"/>
</dbReference>
<dbReference type="Proteomes" id="UP000663814">
    <property type="component" value="Unassembled WGS sequence"/>
</dbReference>
<comment type="similarity">
    <text evidence="6">Belongs to the methyltransferase superfamily. RlmG family.</text>
</comment>
<feature type="domain" description="Methyltransferase small" evidence="7">
    <location>
        <begin position="210"/>
        <end position="381"/>
    </location>
</feature>
<protein>
    <recommendedName>
        <fullName evidence="6">Ribosomal RNA large subunit methyltransferase G</fullName>
        <ecNumber evidence="6">2.1.1.174</ecNumber>
    </recommendedName>
    <alternativeName>
        <fullName evidence="6">23S rRNA m2G1835 methyltransferase</fullName>
    </alternativeName>
    <alternativeName>
        <fullName evidence="6">rRNA (guanine-N(2)-)-methyltransferase RlmG</fullName>
    </alternativeName>
</protein>
<dbReference type="InterPro" id="IPR007848">
    <property type="entry name" value="Small_mtfrase_dom"/>
</dbReference>
<dbReference type="PROSITE" id="PS00092">
    <property type="entry name" value="N6_MTASE"/>
    <property type="match status" value="1"/>
</dbReference>
<dbReference type="GO" id="GO:0032259">
    <property type="term" value="P:methylation"/>
    <property type="evidence" value="ECO:0007669"/>
    <property type="project" value="UniProtKB-KW"/>
</dbReference>